<dbReference type="Proteomes" id="UP001552299">
    <property type="component" value="Unassembled WGS sequence"/>
</dbReference>
<proteinExistence type="predicted"/>
<sequence length="139" mass="16427">MRVSWDESLGLMQKIYFIENALHGGNWKNRFVSFGGNFRWLCQRSKEKARRVLEWRSLWICEEISKRYSQPHSTSLLLVAWRRRKHLCNISSYLFEAIQLKKEPFVVIWNCFLAIAAPEAKAIALGKPPKGFQRYTYVS</sequence>
<organism evidence="1 2">
    <name type="scientific">Dendrobium thyrsiflorum</name>
    <name type="common">Pinecone-like raceme dendrobium</name>
    <name type="synonym">Orchid</name>
    <dbReference type="NCBI Taxonomy" id="117978"/>
    <lineage>
        <taxon>Eukaryota</taxon>
        <taxon>Viridiplantae</taxon>
        <taxon>Streptophyta</taxon>
        <taxon>Embryophyta</taxon>
        <taxon>Tracheophyta</taxon>
        <taxon>Spermatophyta</taxon>
        <taxon>Magnoliopsida</taxon>
        <taxon>Liliopsida</taxon>
        <taxon>Asparagales</taxon>
        <taxon>Orchidaceae</taxon>
        <taxon>Epidendroideae</taxon>
        <taxon>Malaxideae</taxon>
        <taxon>Dendrobiinae</taxon>
        <taxon>Dendrobium</taxon>
    </lineage>
</organism>
<dbReference type="EMBL" id="JANQDX010000014">
    <property type="protein sequence ID" value="KAL0912464.1"/>
    <property type="molecule type" value="Genomic_DNA"/>
</dbReference>
<evidence type="ECO:0000313" key="1">
    <source>
        <dbReference type="EMBL" id="KAL0912464.1"/>
    </source>
</evidence>
<evidence type="ECO:0000313" key="2">
    <source>
        <dbReference type="Proteomes" id="UP001552299"/>
    </source>
</evidence>
<reference evidence="1 2" key="1">
    <citation type="journal article" date="2024" name="Plant Biotechnol. J.">
        <title>Dendrobium thyrsiflorum genome and its molecular insights into genes involved in important horticultural traits.</title>
        <authorList>
            <person name="Chen B."/>
            <person name="Wang J.Y."/>
            <person name="Zheng P.J."/>
            <person name="Li K.L."/>
            <person name="Liang Y.M."/>
            <person name="Chen X.F."/>
            <person name="Zhang C."/>
            <person name="Zhao X."/>
            <person name="He X."/>
            <person name="Zhang G.Q."/>
            <person name="Liu Z.J."/>
            <person name="Xu Q."/>
        </authorList>
    </citation>
    <scope>NUCLEOTIDE SEQUENCE [LARGE SCALE GENOMIC DNA]</scope>
    <source>
        <strain evidence="1">GZMU011</strain>
    </source>
</reference>
<comment type="caution">
    <text evidence="1">The sequence shown here is derived from an EMBL/GenBank/DDBJ whole genome shotgun (WGS) entry which is preliminary data.</text>
</comment>
<protein>
    <submittedName>
        <fullName evidence="1">Uncharacterized protein</fullName>
    </submittedName>
</protein>
<gene>
    <name evidence="1" type="ORF">M5K25_018437</name>
</gene>
<keyword evidence="2" id="KW-1185">Reference proteome</keyword>
<dbReference type="AlphaFoldDB" id="A0ABD0UHX6"/>
<name>A0ABD0UHX6_DENTH</name>
<accession>A0ABD0UHX6</accession>